<feature type="transmembrane region" description="Helical" evidence="10">
    <location>
        <begin position="163"/>
        <end position="184"/>
    </location>
</feature>
<keyword evidence="4 10" id="KW-0812">Transmembrane</keyword>
<dbReference type="PROSITE" id="PS00755">
    <property type="entry name" value="SECY_1"/>
    <property type="match status" value="1"/>
</dbReference>
<dbReference type="RefSeq" id="WP_012419980.1">
    <property type="nucleotide sequence ID" value="NZ_AP021898.1"/>
</dbReference>
<evidence type="ECO:0000256" key="9">
    <source>
        <dbReference type="ARBA" id="ARBA00039733"/>
    </source>
</evidence>
<keyword evidence="10" id="KW-1003">Cell membrane</keyword>
<reference evidence="16 17" key="1">
    <citation type="journal article" date="2017" name="BMC Genomics">
        <title>Genome sequencing of 39 Akkermansia muciniphila isolates reveals its population structure, genomic and functional diverisity, and global distribution in mammalian gut microbiotas.</title>
        <authorList>
            <person name="Guo X."/>
            <person name="Li S."/>
            <person name="Zhang J."/>
            <person name="Wu F."/>
            <person name="Li X."/>
            <person name="Wu D."/>
            <person name="Zhang M."/>
            <person name="Ou Z."/>
            <person name="Jie Z."/>
            <person name="Yan Q."/>
            <person name="Li P."/>
            <person name="Yi J."/>
            <person name="Peng Y."/>
        </authorList>
    </citation>
    <scope>NUCLEOTIDE SEQUENCE [LARGE SCALE GENOMIC DNA]</scope>
    <source>
        <strain evidence="15 17">GP28</strain>
        <strain evidence="14 16">GP43</strain>
    </source>
</reference>
<feature type="transmembrane region" description="Helical" evidence="10">
    <location>
        <begin position="196"/>
        <end position="217"/>
    </location>
</feature>
<feature type="transmembrane region" description="Helical" evidence="10">
    <location>
        <begin position="229"/>
        <end position="250"/>
    </location>
</feature>
<evidence type="ECO:0000313" key="15">
    <source>
        <dbReference type="EMBL" id="PNC98899.1"/>
    </source>
</evidence>
<evidence type="ECO:0000256" key="11">
    <source>
        <dbReference type="RuleBase" id="RU000537"/>
    </source>
</evidence>
<organism evidence="14 16">
    <name type="scientific">Akkermansia muciniphila</name>
    <dbReference type="NCBI Taxonomy" id="239935"/>
    <lineage>
        <taxon>Bacteria</taxon>
        <taxon>Pseudomonadati</taxon>
        <taxon>Verrucomicrobiota</taxon>
        <taxon>Verrucomicrobiia</taxon>
        <taxon>Verrucomicrobiales</taxon>
        <taxon>Akkermansiaceae</taxon>
        <taxon>Akkermansia</taxon>
    </lineage>
</organism>
<comment type="function">
    <text evidence="10 11">The central subunit of the protein translocation channel SecYEG. Consists of two halves formed by TMs 1-5 and 6-10. These two domains form a lateral gate at the front which open onto the bilayer between TMs 2 and 7, and are clamped together by SecE at the back. The channel is closed by both a pore ring composed of hydrophobic SecY resides and a short helix (helix 2A) on the extracellular side of the membrane which forms a plug. The plug probably moves laterally to allow the channel to open. The ring and the pore may move independently.</text>
</comment>
<dbReference type="InterPro" id="IPR002208">
    <property type="entry name" value="SecY/SEC61-alpha"/>
</dbReference>
<feature type="transmembrane region" description="Helical" evidence="10">
    <location>
        <begin position="480"/>
        <end position="499"/>
    </location>
</feature>
<gene>
    <name evidence="10" type="primary">secY</name>
    <name evidence="15" type="ORF">CXT95_11515</name>
    <name evidence="14" type="ORF">CXU09_10255</name>
</gene>
<dbReference type="FunFam" id="1.10.3370.10:FF:000001">
    <property type="entry name" value="Preprotein translocase subunit SecY"/>
    <property type="match status" value="1"/>
</dbReference>
<comment type="caution">
    <text evidence="10">Lacks conserved residue(s) required for the propagation of feature annotation.</text>
</comment>
<evidence type="ECO:0000256" key="12">
    <source>
        <dbReference type="RuleBase" id="RU003484"/>
    </source>
</evidence>
<evidence type="ECO:0000256" key="2">
    <source>
        <dbReference type="ARBA" id="ARBA00005751"/>
    </source>
</evidence>
<keyword evidence="3 10" id="KW-0813">Transport</keyword>
<dbReference type="GO" id="GO:0065002">
    <property type="term" value="P:intracellular protein transmembrane transport"/>
    <property type="evidence" value="ECO:0007669"/>
    <property type="project" value="UniProtKB-UniRule"/>
</dbReference>
<dbReference type="PANTHER" id="PTHR10906">
    <property type="entry name" value="SECY/SEC61-ALPHA FAMILY MEMBER"/>
    <property type="match status" value="1"/>
</dbReference>
<comment type="subunit">
    <text evidence="10">Component of the Sec protein translocase complex. Heterotrimer consisting of SecY, SecE and SecG subunits. The heterotrimers can form oligomers, although 1 heterotrimer is thought to be able to translocate proteins. Interacts with the ribosome. Interacts with SecDF, and other proteins may be involved. Interacts with SecA.</text>
</comment>
<dbReference type="Gene3D" id="1.10.3370.10">
    <property type="entry name" value="SecY subunit domain"/>
    <property type="match status" value="1"/>
</dbReference>
<sequence length="500" mass="54298">MISAFANSMKVPELRRRILFTLAMIVVVRLGVQIPLPGIDVMELQKVIEASANASGPGAGLATVLTIFSGGGLQQCGIFALGIMPYISASIMTQLLSAVVPQWAKMVREEGGRQKMTKWTRAIAIVIALVQGWFLVGTLEHPERLQAVGLNIPADCQLVIDPGIQFALMTVLIMVAGTMFLMWIGDQITERGVGNGVSLIISVNIIHALPGAVTLAWKTLVYKDGAVVPMGAMLLVALIAFLIVVVALVVTVTQAQRRIPVQYAKRVMGNKMFNGATQYLPLKLNYSGVMPVIFATAILSLPQVLFSQIAHYNTTLQWIATKMNDWLNPASSGYYIISGLMIFFFSYFWVATMFQPSQIAEDLKRNGGYIPGIRPGPPTALFLDQTMQRLTFAGSAFLTLIYFLPSLLNIGGNIPYLVTQFFGGTSLLILVGVLLDMMRQVETTLLSRNYDGFLKKGKLKGKYGHIQGTGAAAGSRTVTVMWIVIALLVLAGAIAYNAMQ</sequence>
<accession>A0A2N8IQ56</accession>
<feature type="transmembrane region" description="Helical" evidence="10">
    <location>
        <begin position="292"/>
        <end position="312"/>
    </location>
</feature>
<dbReference type="HAMAP" id="MF_01465">
    <property type="entry name" value="SecY"/>
    <property type="match status" value="1"/>
</dbReference>
<evidence type="ECO:0000256" key="8">
    <source>
        <dbReference type="ARBA" id="ARBA00023136"/>
    </source>
</evidence>
<name>A0A2N8IQ56_9BACT</name>
<keyword evidence="8 10" id="KW-0472">Membrane</keyword>
<dbReference type="GO" id="GO:0005886">
    <property type="term" value="C:plasma membrane"/>
    <property type="evidence" value="ECO:0007669"/>
    <property type="project" value="UniProtKB-SubCell"/>
</dbReference>
<keyword evidence="6 10" id="KW-1133">Transmembrane helix</keyword>
<proteinExistence type="inferred from homology"/>
<dbReference type="InterPro" id="IPR023201">
    <property type="entry name" value="SecY_dom_sf"/>
</dbReference>
<dbReference type="PIRSF" id="PIRSF004557">
    <property type="entry name" value="SecY"/>
    <property type="match status" value="1"/>
</dbReference>
<evidence type="ECO:0000256" key="10">
    <source>
        <dbReference type="HAMAP-Rule" id="MF_01465"/>
    </source>
</evidence>
<dbReference type="PROSITE" id="PS00756">
    <property type="entry name" value="SECY_2"/>
    <property type="match status" value="1"/>
</dbReference>
<feature type="transmembrane region" description="Helical" evidence="10">
    <location>
        <begin position="332"/>
        <end position="350"/>
    </location>
</feature>
<protein>
    <recommendedName>
        <fullName evidence="9 10">Protein translocase subunit SecY</fullName>
    </recommendedName>
</protein>
<dbReference type="OMA" id="FAMWLGE"/>
<evidence type="ECO:0000313" key="16">
    <source>
        <dbReference type="Proteomes" id="UP000235914"/>
    </source>
</evidence>
<comment type="caution">
    <text evidence="14">The sequence shown here is derived from an EMBL/GenBank/DDBJ whole genome shotgun (WGS) entry which is preliminary data.</text>
</comment>
<dbReference type="InterPro" id="IPR026593">
    <property type="entry name" value="SecY"/>
</dbReference>
<feature type="transmembrane region" description="Helical" evidence="10">
    <location>
        <begin position="18"/>
        <end position="36"/>
    </location>
</feature>
<evidence type="ECO:0000256" key="1">
    <source>
        <dbReference type="ARBA" id="ARBA00004141"/>
    </source>
</evidence>
<comment type="subcellular location">
    <subcellularLocation>
        <location evidence="10">Cell membrane</location>
        <topology evidence="10">Multi-pass membrane protein</topology>
    </subcellularLocation>
    <subcellularLocation>
        <location evidence="1 12">Membrane</location>
        <topology evidence="1 12">Multi-pass membrane protein</topology>
    </subcellularLocation>
</comment>
<dbReference type="EMBL" id="PJKN01000006">
    <property type="protein sequence ID" value="PNC53975.1"/>
    <property type="molecule type" value="Genomic_DNA"/>
</dbReference>
<evidence type="ECO:0000256" key="4">
    <source>
        <dbReference type="ARBA" id="ARBA00022692"/>
    </source>
</evidence>
<dbReference type="Proteomes" id="UP000235914">
    <property type="component" value="Unassembled WGS sequence"/>
</dbReference>
<dbReference type="InterPro" id="IPR030659">
    <property type="entry name" value="SecY_CS"/>
</dbReference>
<evidence type="ECO:0000256" key="5">
    <source>
        <dbReference type="ARBA" id="ARBA00022927"/>
    </source>
</evidence>
<evidence type="ECO:0000256" key="3">
    <source>
        <dbReference type="ARBA" id="ARBA00022448"/>
    </source>
</evidence>
<evidence type="ECO:0000256" key="13">
    <source>
        <dbReference type="RuleBase" id="RU004349"/>
    </source>
</evidence>
<keyword evidence="7 10" id="KW-0811">Translocation</keyword>
<dbReference type="EMBL" id="PJLB01000013">
    <property type="protein sequence ID" value="PNC98899.1"/>
    <property type="molecule type" value="Genomic_DNA"/>
</dbReference>
<dbReference type="SUPFAM" id="SSF103491">
    <property type="entry name" value="Preprotein translocase SecY subunit"/>
    <property type="match status" value="1"/>
</dbReference>
<dbReference type="GeneID" id="60880179"/>
<dbReference type="Proteomes" id="UP000236075">
    <property type="component" value="Unassembled WGS sequence"/>
</dbReference>
<evidence type="ECO:0000313" key="17">
    <source>
        <dbReference type="Proteomes" id="UP000236075"/>
    </source>
</evidence>
<evidence type="ECO:0000256" key="7">
    <source>
        <dbReference type="ARBA" id="ARBA00023010"/>
    </source>
</evidence>
<dbReference type="PRINTS" id="PR00303">
    <property type="entry name" value="SECYTRNLCASE"/>
</dbReference>
<keyword evidence="5 10" id="KW-0653">Protein transport</keyword>
<dbReference type="Pfam" id="PF00344">
    <property type="entry name" value="SecY"/>
    <property type="match status" value="1"/>
</dbReference>
<comment type="similarity">
    <text evidence="2 10 13">Belongs to the SecY/SEC61-alpha family.</text>
</comment>
<dbReference type="AlphaFoldDB" id="A0A2N8IQ56"/>
<feature type="transmembrane region" description="Helical" evidence="10">
    <location>
        <begin position="414"/>
        <end position="435"/>
    </location>
</feature>
<dbReference type="NCBIfam" id="TIGR00967">
    <property type="entry name" value="3a0501s007"/>
    <property type="match status" value="1"/>
</dbReference>
<evidence type="ECO:0000256" key="6">
    <source>
        <dbReference type="ARBA" id="ARBA00022989"/>
    </source>
</evidence>
<dbReference type="GO" id="GO:0043952">
    <property type="term" value="P:protein transport by the Sec complex"/>
    <property type="evidence" value="ECO:0007669"/>
    <property type="project" value="UniProtKB-UniRule"/>
</dbReference>
<dbReference type="GO" id="GO:0006605">
    <property type="term" value="P:protein targeting"/>
    <property type="evidence" value="ECO:0007669"/>
    <property type="project" value="UniProtKB-UniRule"/>
</dbReference>
<evidence type="ECO:0000313" key="14">
    <source>
        <dbReference type="EMBL" id="PNC53975.1"/>
    </source>
</evidence>
<feature type="transmembrane region" description="Helical" evidence="10">
    <location>
        <begin position="390"/>
        <end position="408"/>
    </location>
</feature>
<feature type="transmembrane region" description="Helical" evidence="10">
    <location>
        <begin position="78"/>
        <end position="99"/>
    </location>
</feature>
<feature type="transmembrane region" description="Helical" evidence="10">
    <location>
        <begin position="119"/>
        <end position="136"/>
    </location>
</feature>